<evidence type="ECO:0000313" key="6">
    <source>
        <dbReference type="RefSeq" id="XP_031766843.1"/>
    </source>
</evidence>
<dbReference type="KEGG" id="gmw:116413202"/>
<gene>
    <name evidence="4" type="primary">GOBP99</name>
    <name evidence="6" type="synonym">LOC116413202</name>
</gene>
<evidence type="ECO:0000256" key="2">
    <source>
        <dbReference type="SAM" id="SignalP"/>
    </source>
</evidence>
<dbReference type="PANTHER" id="PTHR11857">
    <property type="entry name" value="ODORANT BINDING PROTEIN-RELATED"/>
    <property type="match status" value="1"/>
</dbReference>
<dbReference type="GO" id="GO:0005549">
    <property type="term" value="F:odorant binding"/>
    <property type="evidence" value="ECO:0007669"/>
    <property type="project" value="InterPro"/>
</dbReference>
<dbReference type="GO" id="GO:0007608">
    <property type="term" value="P:sensory perception of smell"/>
    <property type="evidence" value="ECO:0007669"/>
    <property type="project" value="TreeGrafter"/>
</dbReference>
<keyword evidence="5" id="KW-1185">Reference proteome</keyword>
<feature type="signal peptide" evidence="2">
    <location>
        <begin position="1"/>
        <end position="18"/>
    </location>
</feature>
<dbReference type="InterPro" id="IPR036728">
    <property type="entry name" value="PBP_GOBP_sf"/>
</dbReference>
<proteinExistence type="evidence at transcript level"/>
<dbReference type="EMBL" id="MK514053">
    <property type="protein sequence ID" value="QEI46787.1"/>
    <property type="molecule type" value="mRNA"/>
</dbReference>
<accession>A0A5C0E5W1</accession>
<dbReference type="GO" id="GO:0005615">
    <property type="term" value="C:extracellular space"/>
    <property type="evidence" value="ECO:0007669"/>
    <property type="project" value="TreeGrafter"/>
</dbReference>
<dbReference type="InterPro" id="IPR006170">
    <property type="entry name" value="PBP/GOBP"/>
</dbReference>
<feature type="chain" id="PRO_5044618651" evidence="2">
    <location>
        <begin position="19"/>
        <end position="142"/>
    </location>
</feature>
<dbReference type="SMART" id="SM00708">
    <property type="entry name" value="PhBP"/>
    <property type="match status" value="1"/>
</dbReference>
<dbReference type="CDD" id="cd23992">
    <property type="entry name" value="PBP_GOBP"/>
    <property type="match status" value="1"/>
</dbReference>
<dbReference type="RefSeq" id="XP_031766843.1">
    <property type="nucleotide sequence ID" value="XM_031910983.1"/>
</dbReference>
<dbReference type="SUPFAM" id="SSF47565">
    <property type="entry name" value="Insect pheromone/odorant-binding proteins"/>
    <property type="match status" value="1"/>
</dbReference>
<dbReference type="OrthoDB" id="7692290at2759"/>
<dbReference type="EMBL" id="MN990667">
    <property type="protein sequence ID" value="QID58970.1"/>
    <property type="molecule type" value="mRNA"/>
</dbReference>
<dbReference type="Proteomes" id="UP001652740">
    <property type="component" value="Unplaced"/>
</dbReference>
<evidence type="ECO:0000313" key="3">
    <source>
        <dbReference type="EMBL" id="QEI46787.1"/>
    </source>
</evidence>
<reference evidence="4" key="2">
    <citation type="journal article" date="2020" name="Insect Mol. Biol.">
        <title>Mating-based regulation and ligand binding of an odorant-binding protein support the inverse sexual communication of the greater wax moth, Galleria mellonella (Lepidoptera: Pyralidae).</title>
        <authorList>
            <person name="Lizana P."/>
            <person name="Machuca J."/>
            <person name="Larama G."/>
            <person name="Quiroz A."/>
            <person name="Mutis A."/>
            <person name="Venthur H."/>
        </authorList>
    </citation>
    <scope>NUCLEOTIDE SEQUENCE</scope>
</reference>
<keyword evidence="1 2" id="KW-0732">Signal</keyword>
<evidence type="ECO:0000313" key="5">
    <source>
        <dbReference type="Proteomes" id="UP001652740"/>
    </source>
</evidence>
<dbReference type="AlphaFoldDB" id="A0A5C0E5W1"/>
<name>A0A5C0E5W1_GALME</name>
<organism evidence="3">
    <name type="scientific">Galleria mellonella</name>
    <name type="common">Greater wax moth</name>
    <dbReference type="NCBI Taxonomy" id="7137"/>
    <lineage>
        <taxon>Eukaryota</taxon>
        <taxon>Metazoa</taxon>
        <taxon>Ecdysozoa</taxon>
        <taxon>Arthropoda</taxon>
        <taxon>Hexapoda</taxon>
        <taxon>Insecta</taxon>
        <taxon>Pterygota</taxon>
        <taxon>Neoptera</taxon>
        <taxon>Endopterygota</taxon>
        <taxon>Lepidoptera</taxon>
        <taxon>Glossata</taxon>
        <taxon>Ditrysia</taxon>
        <taxon>Pyraloidea</taxon>
        <taxon>Pyralidae</taxon>
        <taxon>Galleriinae</taxon>
        <taxon>Galleria</taxon>
    </lineage>
</organism>
<protein>
    <submittedName>
        <fullName evidence="3 4">Odorant-binding protein</fullName>
    </submittedName>
    <submittedName>
        <fullName evidence="6">Uncharacterized protein LOC116413202</fullName>
    </submittedName>
</protein>
<evidence type="ECO:0000256" key="1">
    <source>
        <dbReference type="ARBA" id="ARBA00022729"/>
    </source>
</evidence>
<sequence length="142" mass="15473">MKVLYTVSVVIVLKLTAAITLHEHITIIQPKLTNHADDCLEEYPLSTEDLAAFKNGEFPEGSDAACLGACVLKKIGLFDDLGSLVKDAALDKAKEIFTGEGEMDAITDIITKCAKINDEVTEDGEKGCERARLLFNCLNEIK</sequence>
<dbReference type="Gene3D" id="1.10.238.20">
    <property type="entry name" value="Pheromone/general odorant binding protein domain"/>
    <property type="match status" value="1"/>
</dbReference>
<reference evidence="6" key="3">
    <citation type="submission" date="2025-04" db="UniProtKB">
        <authorList>
            <consortium name="RefSeq"/>
        </authorList>
    </citation>
    <scope>IDENTIFICATION</scope>
    <source>
        <tissue evidence="6">Whole adult</tissue>
    </source>
</reference>
<evidence type="ECO:0000313" key="4">
    <source>
        <dbReference type="EMBL" id="QID58970.1"/>
    </source>
</evidence>
<reference evidence="3" key="1">
    <citation type="submission" date="2019-02" db="EMBL/GenBank/DDBJ databases">
        <title>Identification of putative odorant-binding protein and chemosensory protein genes in Galleria mellonella.</title>
        <authorList>
            <person name="Liu S."/>
            <person name="Jiang X.-C."/>
            <person name="Jiang X.-Y."/>
        </authorList>
    </citation>
    <scope>NUCLEOTIDE SEQUENCE</scope>
    <source>
        <strain evidence="3">HF</strain>
    </source>
</reference>
<dbReference type="Pfam" id="PF01395">
    <property type="entry name" value="PBP_GOBP"/>
    <property type="match status" value="1"/>
</dbReference>